<dbReference type="Proteomes" id="UP000005239">
    <property type="component" value="Unassembled WGS sequence"/>
</dbReference>
<reference evidence="2" key="2">
    <citation type="submission" date="2022-06" db="UniProtKB">
        <authorList>
            <consortium name="EnsemblMetazoa"/>
        </authorList>
    </citation>
    <scope>IDENTIFICATION</scope>
    <source>
        <strain evidence="2">PS312</strain>
    </source>
</reference>
<organism evidence="2 3">
    <name type="scientific">Pristionchus pacificus</name>
    <name type="common">Parasitic nematode worm</name>
    <dbReference type="NCBI Taxonomy" id="54126"/>
    <lineage>
        <taxon>Eukaryota</taxon>
        <taxon>Metazoa</taxon>
        <taxon>Ecdysozoa</taxon>
        <taxon>Nematoda</taxon>
        <taxon>Chromadorea</taxon>
        <taxon>Rhabditida</taxon>
        <taxon>Rhabditina</taxon>
        <taxon>Diplogasteromorpha</taxon>
        <taxon>Diplogasteroidea</taxon>
        <taxon>Neodiplogasteridae</taxon>
        <taxon>Pristionchus</taxon>
    </lineage>
</organism>
<evidence type="ECO:0000313" key="2">
    <source>
        <dbReference type="EnsemblMetazoa" id="PPA27986.1"/>
    </source>
</evidence>
<sequence>MRVLQCRSRPRDVQLSQMLAHKRMIHQPANRVLNGVMVTQEEWDWVDVTALKKNTSCDVIVRVDWGPDWSDEKGCHETWEPIECIPASEEVFIDLVKEKMEEDPDFFDDVDVIEQFIKIGLDLFKFGEVELAPWLIEKKNRFLETLSEEDRAYKLEIDEAIKQRRRAAVAEKKRLSNATKARAAEARKTRQTVKAIDLAGKKASGVEKRKTRQTIKKLTTKRATVAEKKKAEKAQEKEKKKEKKMQEALAKKAERERKAATAEAKKASATQISLPQAPQIQLSTQTVVSSFPQSNQAALSPSLYQPITPPLAHSPSACLFDQSLPQYQSFHPNQCPQSSQYPHPFPNLDFPFVTPSVTPDEVFDPPF</sequence>
<dbReference type="EnsemblMetazoa" id="PPA27986.1">
    <property type="protein sequence ID" value="PPA27986.1"/>
    <property type="gene ID" value="WBGene00117540"/>
</dbReference>
<evidence type="ECO:0000313" key="3">
    <source>
        <dbReference type="Proteomes" id="UP000005239"/>
    </source>
</evidence>
<feature type="region of interest" description="Disordered" evidence="1">
    <location>
        <begin position="220"/>
        <end position="252"/>
    </location>
</feature>
<evidence type="ECO:0000256" key="1">
    <source>
        <dbReference type="SAM" id="MobiDB-lite"/>
    </source>
</evidence>
<protein>
    <submittedName>
        <fullName evidence="2">Uncharacterized protein</fullName>
    </submittedName>
</protein>
<reference evidence="3" key="1">
    <citation type="journal article" date="2008" name="Nat. Genet.">
        <title>The Pristionchus pacificus genome provides a unique perspective on nematode lifestyle and parasitism.</title>
        <authorList>
            <person name="Dieterich C."/>
            <person name="Clifton S.W."/>
            <person name="Schuster L.N."/>
            <person name="Chinwalla A."/>
            <person name="Delehaunty K."/>
            <person name="Dinkelacker I."/>
            <person name="Fulton L."/>
            <person name="Fulton R."/>
            <person name="Godfrey J."/>
            <person name="Minx P."/>
            <person name="Mitreva M."/>
            <person name="Roeseler W."/>
            <person name="Tian H."/>
            <person name="Witte H."/>
            <person name="Yang S.P."/>
            <person name="Wilson R.K."/>
            <person name="Sommer R.J."/>
        </authorList>
    </citation>
    <scope>NUCLEOTIDE SEQUENCE [LARGE SCALE GENOMIC DNA]</scope>
    <source>
        <strain evidence="3">PS312</strain>
    </source>
</reference>
<feature type="compositionally biased region" description="Basic and acidic residues" evidence="1">
    <location>
        <begin position="224"/>
        <end position="252"/>
    </location>
</feature>
<accession>A0A8R1UGS4</accession>
<proteinExistence type="predicted"/>
<name>A0A2A6CH19_PRIPA</name>
<accession>A0A2A6CH19</accession>
<gene>
    <name evidence="2" type="primary">WBGene00117540</name>
</gene>
<keyword evidence="3" id="KW-1185">Reference proteome</keyword>
<dbReference type="AlphaFoldDB" id="A0A2A6CH19"/>